<accession>A0A098BVK4</accession>
<organism evidence="2 3">
    <name type="scientific">Rhodococcus ruber</name>
    <dbReference type="NCBI Taxonomy" id="1830"/>
    <lineage>
        <taxon>Bacteria</taxon>
        <taxon>Bacillati</taxon>
        <taxon>Actinomycetota</taxon>
        <taxon>Actinomycetes</taxon>
        <taxon>Mycobacteriales</taxon>
        <taxon>Nocardiaceae</taxon>
        <taxon>Rhodococcus</taxon>
    </lineage>
</organism>
<feature type="region of interest" description="Disordered" evidence="1">
    <location>
        <begin position="76"/>
        <end position="105"/>
    </location>
</feature>
<dbReference type="RefSeq" id="WP_040275405.1">
    <property type="nucleotide sequence ID" value="NZ_JAJNCM010000010.1"/>
</dbReference>
<evidence type="ECO:0000256" key="1">
    <source>
        <dbReference type="SAM" id="MobiDB-lite"/>
    </source>
</evidence>
<proteinExistence type="predicted"/>
<sequence>MVARCRDCRQEITWATSTGSGKRIRLDRYPDPGAGRVRKRDIRDEDGVVYADILRGDDLHRAIADQQPLYVLHSDTCHARRPPNPRPPHIRIDLPRRAKRQWRYR</sequence>
<evidence type="ECO:0000313" key="2">
    <source>
        <dbReference type="EMBL" id="CDZ92260.1"/>
    </source>
</evidence>
<name>A0A098BVK4_9NOCA</name>
<protein>
    <submittedName>
        <fullName evidence="2">Uncharacterized protein</fullName>
    </submittedName>
</protein>
<gene>
    <name evidence="2" type="ORF">RHRU231_930139</name>
</gene>
<evidence type="ECO:0000313" key="3">
    <source>
        <dbReference type="Proteomes" id="UP000042997"/>
    </source>
</evidence>
<dbReference type="AlphaFoldDB" id="A0A098BVK4"/>
<reference evidence="2 3" key="1">
    <citation type="journal article" date="2014" name="Genome Announc.">
        <title>Draft Genome Sequence of Propane- and Butane-Oxidizing Actinobacterium Rhodococcus ruber IEGM 231.</title>
        <authorList>
            <person name="Ivshina I.B."/>
            <person name="Kuyukina M.S."/>
            <person name="Krivoruchko A.V."/>
            <person name="Barbe V."/>
            <person name="Fischer C."/>
        </authorList>
    </citation>
    <scope>NUCLEOTIDE SEQUENCE [LARGE SCALE GENOMIC DNA]</scope>
</reference>
<dbReference type="Proteomes" id="UP000042997">
    <property type="component" value="Unassembled WGS sequence"/>
</dbReference>
<dbReference type="OrthoDB" id="4469743at2"/>
<dbReference type="EMBL" id="CCSD01000109">
    <property type="protein sequence ID" value="CDZ92260.1"/>
    <property type="molecule type" value="Genomic_DNA"/>
</dbReference>